<dbReference type="InterPro" id="IPR012795">
    <property type="entry name" value="tRNA_Ile_lys_synt_N"/>
</dbReference>
<comment type="similarity">
    <text evidence="8">Belongs to the tRNA(Ile)-lysidine synthase family.</text>
</comment>
<dbReference type="NCBIfam" id="TIGR02432">
    <property type="entry name" value="lysidine_TilS_N"/>
    <property type="match status" value="1"/>
</dbReference>
<dbReference type="SMART" id="SM00977">
    <property type="entry name" value="TilS_C"/>
    <property type="match status" value="1"/>
</dbReference>
<keyword evidence="4 8" id="KW-0819">tRNA processing</keyword>
<evidence type="ECO:0000259" key="9">
    <source>
        <dbReference type="SMART" id="SM00977"/>
    </source>
</evidence>
<keyword evidence="6 8" id="KW-0067">ATP-binding</keyword>
<protein>
    <recommendedName>
        <fullName evidence="8">tRNA(Ile)-lysidine synthase</fullName>
        <ecNumber evidence="8">6.3.4.19</ecNumber>
    </recommendedName>
    <alternativeName>
        <fullName evidence="8">tRNA(Ile)-2-lysyl-cytidine synthase</fullName>
    </alternativeName>
    <alternativeName>
        <fullName evidence="8">tRNA(Ile)-lysidine synthetase</fullName>
    </alternativeName>
</protein>
<dbReference type="STRING" id="907931.GCA_000165675_01166"/>
<dbReference type="SUPFAM" id="SSF52402">
    <property type="entry name" value="Adenine nucleotide alpha hydrolases-like"/>
    <property type="match status" value="1"/>
</dbReference>
<feature type="binding site" evidence="8">
    <location>
        <begin position="23"/>
        <end position="28"/>
    </location>
    <ligand>
        <name>ATP</name>
        <dbReference type="ChEBI" id="CHEBI:30616"/>
    </ligand>
</feature>
<keyword evidence="2 8" id="KW-0963">Cytoplasm</keyword>
<dbReference type="CDD" id="cd01992">
    <property type="entry name" value="TilS_N"/>
    <property type="match status" value="1"/>
</dbReference>
<dbReference type="GO" id="GO:0032267">
    <property type="term" value="F:tRNA(Ile)-lysidine synthase activity"/>
    <property type="evidence" value="ECO:0007669"/>
    <property type="project" value="UniProtKB-EC"/>
</dbReference>
<dbReference type="GO" id="GO:0005524">
    <property type="term" value="F:ATP binding"/>
    <property type="evidence" value="ECO:0007669"/>
    <property type="project" value="UniProtKB-UniRule"/>
</dbReference>
<dbReference type="Proteomes" id="UP000295681">
    <property type="component" value="Unassembled WGS sequence"/>
</dbReference>
<dbReference type="InterPro" id="IPR014729">
    <property type="entry name" value="Rossmann-like_a/b/a_fold"/>
</dbReference>
<accession>A0A4R5NAR9</accession>
<evidence type="ECO:0000256" key="8">
    <source>
        <dbReference type="HAMAP-Rule" id="MF_01161"/>
    </source>
</evidence>
<keyword evidence="11" id="KW-1185">Reference proteome</keyword>
<comment type="catalytic activity">
    <reaction evidence="7 8">
        <text>cytidine(34) in tRNA(Ile2) + L-lysine + ATP = lysidine(34) in tRNA(Ile2) + AMP + diphosphate + H(+)</text>
        <dbReference type="Rhea" id="RHEA:43744"/>
        <dbReference type="Rhea" id="RHEA-COMP:10625"/>
        <dbReference type="Rhea" id="RHEA-COMP:10670"/>
        <dbReference type="ChEBI" id="CHEBI:15378"/>
        <dbReference type="ChEBI" id="CHEBI:30616"/>
        <dbReference type="ChEBI" id="CHEBI:32551"/>
        <dbReference type="ChEBI" id="CHEBI:33019"/>
        <dbReference type="ChEBI" id="CHEBI:82748"/>
        <dbReference type="ChEBI" id="CHEBI:83665"/>
        <dbReference type="ChEBI" id="CHEBI:456215"/>
        <dbReference type="EC" id="6.3.4.19"/>
    </reaction>
</comment>
<dbReference type="AlphaFoldDB" id="A0A4R5NAR9"/>
<dbReference type="GO" id="GO:0005737">
    <property type="term" value="C:cytoplasm"/>
    <property type="evidence" value="ECO:0007669"/>
    <property type="project" value="UniProtKB-SubCell"/>
</dbReference>
<dbReference type="InterPro" id="IPR012094">
    <property type="entry name" value="tRNA_Ile_lys_synt"/>
</dbReference>
<evidence type="ECO:0000313" key="10">
    <source>
        <dbReference type="EMBL" id="TDG69072.1"/>
    </source>
</evidence>
<evidence type="ECO:0000256" key="7">
    <source>
        <dbReference type="ARBA" id="ARBA00048539"/>
    </source>
</evidence>
<dbReference type="SUPFAM" id="SSF56037">
    <property type="entry name" value="PheT/TilS domain"/>
    <property type="match status" value="1"/>
</dbReference>
<evidence type="ECO:0000313" key="11">
    <source>
        <dbReference type="Proteomes" id="UP000295681"/>
    </source>
</evidence>
<reference evidence="10 11" key="1">
    <citation type="journal article" date="2019" name="Appl. Microbiol. Biotechnol.">
        <title>Uncovering carbohydrate metabolism through a genotype-phenotype association study of 56 lactic acid bacteria genomes.</title>
        <authorList>
            <person name="Buron-Moles G."/>
            <person name="Chailyan A."/>
            <person name="Dolejs I."/>
            <person name="Forster J."/>
            <person name="Miks M.H."/>
        </authorList>
    </citation>
    <scope>NUCLEOTIDE SEQUENCE [LARGE SCALE GENOMIC DNA]</scope>
    <source>
        <strain evidence="10 11">ATCC 700006</strain>
    </source>
</reference>
<gene>
    <name evidence="8" type="primary">tilS</name>
    <name evidence="10" type="ORF">C5L23_001203</name>
</gene>
<dbReference type="PANTHER" id="PTHR43033:SF1">
    <property type="entry name" value="TRNA(ILE)-LYSIDINE SYNTHASE-RELATED"/>
    <property type="match status" value="1"/>
</dbReference>
<dbReference type="NCBIfam" id="TIGR02433">
    <property type="entry name" value="lysidine_TilS_C"/>
    <property type="match status" value="1"/>
</dbReference>
<feature type="domain" description="Lysidine-tRNA(Ile) synthetase C-terminal" evidence="9">
    <location>
        <begin position="362"/>
        <end position="435"/>
    </location>
</feature>
<dbReference type="EC" id="6.3.4.19" evidence="8"/>
<dbReference type="InterPro" id="IPR012796">
    <property type="entry name" value="Lysidine-tRNA-synth_C"/>
</dbReference>
<proteinExistence type="inferred from homology"/>
<organism evidence="10 11">
    <name type="scientific">Leuconostoc fallax</name>
    <dbReference type="NCBI Taxonomy" id="1251"/>
    <lineage>
        <taxon>Bacteria</taxon>
        <taxon>Bacillati</taxon>
        <taxon>Bacillota</taxon>
        <taxon>Bacilli</taxon>
        <taxon>Lactobacillales</taxon>
        <taxon>Lactobacillaceae</taxon>
        <taxon>Leuconostoc</taxon>
    </lineage>
</organism>
<evidence type="ECO:0000256" key="3">
    <source>
        <dbReference type="ARBA" id="ARBA00022598"/>
    </source>
</evidence>
<comment type="domain">
    <text evidence="8">The N-terminal region contains the highly conserved SGGXDS motif, predicted to be a P-loop motif involved in ATP binding.</text>
</comment>
<comment type="function">
    <text evidence="8">Ligates lysine onto the cytidine present at position 34 of the AUA codon-specific tRNA(Ile) that contains the anticodon CAU, in an ATP-dependent manner. Cytidine is converted to lysidine, thus changing the amino acid specificity of the tRNA from methionine to isoleucine.</text>
</comment>
<evidence type="ECO:0000256" key="4">
    <source>
        <dbReference type="ARBA" id="ARBA00022694"/>
    </source>
</evidence>
<dbReference type="Gene3D" id="3.40.50.620">
    <property type="entry name" value="HUPs"/>
    <property type="match status" value="1"/>
</dbReference>
<dbReference type="EMBL" id="PUFI01000007">
    <property type="protein sequence ID" value="TDG69072.1"/>
    <property type="molecule type" value="Genomic_DNA"/>
</dbReference>
<keyword evidence="3 8" id="KW-0436">Ligase</keyword>
<dbReference type="Pfam" id="PF11734">
    <property type="entry name" value="TilS_C"/>
    <property type="match status" value="1"/>
</dbReference>
<dbReference type="GO" id="GO:0006400">
    <property type="term" value="P:tRNA modification"/>
    <property type="evidence" value="ECO:0007669"/>
    <property type="project" value="UniProtKB-UniRule"/>
</dbReference>
<keyword evidence="5 8" id="KW-0547">Nucleotide-binding</keyword>
<evidence type="ECO:0000256" key="5">
    <source>
        <dbReference type="ARBA" id="ARBA00022741"/>
    </source>
</evidence>
<evidence type="ECO:0000256" key="1">
    <source>
        <dbReference type="ARBA" id="ARBA00004496"/>
    </source>
</evidence>
<dbReference type="Pfam" id="PF01171">
    <property type="entry name" value="ATP_bind_3"/>
    <property type="match status" value="1"/>
</dbReference>
<dbReference type="HAMAP" id="MF_01161">
    <property type="entry name" value="tRNA_Ile_lys_synt"/>
    <property type="match status" value="1"/>
</dbReference>
<sequence length="442" mass="51354">MTQNILDQVQALQLPDKVIVAVSGGVDSVVLLDALIKTQPQVEFIVAHVNYHLRPQSDNDAHFVAEIAKKYHVVLRKVDWQGIDQGSVEEAARDFRYCFFEELANEYATNTILVAHHANDQAETILLKLVRGGKLSQLSGMQPTRQVSKTVQIVRPLLPFSKQRIKLYAQQHRLEWCEDSTNADSAYTPRNLIRLEILPRLTTINHKAIEHINQTASQIMQQEQMITMQATQYLDDIMQSQKSWGDIPEIWLSAVLSIWLQKQKIFNIKQVQIDNVKQLIQNTHKTYGMIQINHQYQVVKSYQNLTLESRLQNSKSSLDFPEFMLKLNQWQINGHMQFQWTNQKPLSGRFIAVHSDHDIDQVTMRRAKTSDKIAIKSGHKTMKRLFIDNKVAHDERHQSLIIEGNGQILAVRLRDDHWRISDDFIAKQDSQPNYWLLWRIEE</sequence>
<dbReference type="PANTHER" id="PTHR43033">
    <property type="entry name" value="TRNA(ILE)-LYSIDINE SYNTHASE-RELATED"/>
    <property type="match status" value="1"/>
</dbReference>
<name>A0A4R5NAR9_9LACO</name>
<comment type="subcellular location">
    <subcellularLocation>
        <location evidence="1 8">Cytoplasm</location>
    </subcellularLocation>
</comment>
<evidence type="ECO:0000256" key="2">
    <source>
        <dbReference type="ARBA" id="ARBA00022490"/>
    </source>
</evidence>
<comment type="caution">
    <text evidence="10">The sequence shown here is derived from an EMBL/GenBank/DDBJ whole genome shotgun (WGS) entry which is preliminary data.</text>
</comment>
<evidence type="ECO:0000256" key="6">
    <source>
        <dbReference type="ARBA" id="ARBA00022840"/>
    </source>
</evidence>
<dbReference type="RefSeq" id="WP_010007513.1">
    <property type="nucleotide sequence ID" value="NZ_JAGYGP010000004.1"/>
</dbReference>
<dbReference type="InterPro" id="IPR011063">
    <property type="entry name" value="TilS/TtcA_N"/>
</dbReference>